<dbReference type="PANTHER" id="PTHR10039:SF14">
    <property type="entry name" value="NACHT DOMAIN-CONTAINING PROTEIN"/>
    <property type="match status" value="1"/>
</dbReference>
<evidence type="ECO:0000259" key="3">
    <source>
        <dbReference type="Pfam" id="PF24883"/>
    </source>
</evidence>
<dbReference type="Pfam" id="PF24883">
    <property type="entry name" value="NPHP3_N"/>
    <property type="match status" value="1"/>
</dbReference>
<keyword evidence="5" id="KW-1185">Reference proteome</keyword>
<dbReference type="EMBL" id="JAACJO010000017">
    <property type="protein sequence ID" value="KAF5349233.1"/>
    <property type="molecule type" value="Genomic_DNA"/>
</dbReference>
<dbReference type="Proteomes" id="UP000559027">
    <property type="component" value="Unassembled WGS sequence"/>
</dbReference>
<feature type="domain" description="Nephrocystin 3-like N-terminal" evidence="3">
    <location>
        <begin position="93"/>
        <end position="173"/>
    </location>
</feature>
<evidence type="ECO:0000313" key="4">
    <source>
        <dbReference type="EMBL" id="KAF5349233.1"/>
    </source>
</evidence>
<sequence length="670" mass="75433">MPFFENAHNFNINGGSFREYLQLHNHYYGSSGLQILLEASLPEASHNSSARQSSPSCLPGTREQYISDITGWVQAHSLPRPLLNTKGNVKPVHKLMWFNGPFGVGKSAIARTCAEILQQTSDLGAAFFFSRPNRQDDPARLFTSIAYQLATRLRPAISPYGALLEEKIRLEPSVVTKALDVQLYELIVEPVLQNPSLPLLWAIFSRPELHIQSAVRGSGAPWWEISLPVSDDSHKDIEVYFRNNFARIQQRYSLSSGVDRIWPSESEIKALVEKSAGLFIYAATIVRFFDDPTLPEREQQLSDLLYPKPQTVSPTTKAGVTPLSHLDAFYAAIMRRISPHHLPYTLTVLLILSSELFTGDLTLTKISNLLGYSISTIHSAIYALHSVLFLRKQAPAADARVNPALNSAPTEQIIGFYHYSFVEFLRDPTRSGEFYVLQHSCQTFWASRCLQILSEFSKGGDLLGIKLREPELHTPDEARGLRASMLMEASYSVLATCARITELHDQPDLITQLYMLDFQKIVAAVGVSKQHLVMCIREEELRGLREQLSRYTQNQPWSRRMPRLIRERLQVMNIMTQQYHNLKYKLDAAISERTNSFGSTSSSTSYTSLRSGSSATPSTPSRVLPAYELGQQGKVVYLYPERSASGITYHVCTNLDDLNEPYVFSDVDES</sequence>
<dbReference type="InterPro" id="IPR027417">
    <property type="entry name" value="P-loop_NTPase"/>
</dbReference>
<name>A0A8H5CX69_9AGAR</name>
<dbReference type="OrthoDB" id="538223at2759"/>
<evidence type="ECO:0000256" key="1">
    <source>
        <dbReference type="ARBA" id="ARBA00022737"/>
    </source>
</evidence>
<evidence type="ECO:0000313" key="5">
    <source>
        <dbReference type="Proteomes" id="UP000559027"/>
    </source>
</evidence>
<reference evidence="4 5" key="1">
    <citation type="journal article" date="2020" name="ISME J.">
        <title>Uncovering the hidden diversity of litter-decomposition mechanisms in mushroom-forming fungi.</title>
        <authorList>
            <person name="Floudas D."/>
            <person name="Bentzer J."/>
            <person name="Ahren D."/>
            <person name="Johansson T."/>
            <person name="Persson P."/>
            <person name="Tunlid A."/>
        </authorList>
    </citation>
    <scope>NUCLEOTIDE SEQUENCE [LARGE SCALE GENOMIC DNA]</scope>
    <source>
        <strain evidence="4 5">CBS 146.42</strain>
    </source>
</reference>
<comment type="caution">
    <text evidence="4">The sequence shown here is derived from an EMBL/GenBank/DDBJ whole genome shotgun (WGS) entry which is preliminary data.</text>
</comment>
<feature type="compositionally biased region" description="Low complexity" evidence="2">
    <location>
        <begin position="595"/>
        <end position="616"/>
    </location>
</feature>
<gene>
    <name evidence="4" type="ORF">D9756_009467</name>
</gene>
<dbReference type="InterPro" id="IPR056884">
    <property type="entry name" value="NPHP3-like_N"/>
</dbReference>
<accession>A0A8H5CX69</accession>
<dbReference type="SUPFAM" id="SSF52540">
    <property type="entry name" value="P-loop containing nucleoside triphosphate hydrolases"/>
    <property type="match status" value="1"/>
</dbReference>
<protein>
    <recommendedName>
        <fullName evidence="3">Nephrocystin 3-like N-terminal domain-containing protein</fullName>
    </recommendedName>
</protein>
<organism evidence="4 5">
    <name type="scientific">Leucocoprinus leucothites</name>
    <dbReference type="NCBI Taxonomy" id="201217"/>
    <lineage>
        <taxon>Eukaryota</taxon>
        <taxon>Fungi</taxon>
        <taxon>Dikarya</taxon>
        <taxon>Basidiomycota</taxon>
        <taxon>Agaricomycotina</taxon>
        <taxon>Agaricomycetes</taxon>
        <taxon>Agaricomycetidae</taxon>
        <taxon>Agaricales</taxon>
        <taxon>Agaricineae</taxon>
        <taxon>Agaricaceae</taxon>
        <taxon>Leucocoprinus</taxon>
    </lineage>
</organism>
<dbReference type="AlphaFoldDB" id="A0A8H5CX69"/>
<keyword evidence="1" id="KW-0677">Repeat</keyword>
<proteinExistence type="predicted"/>
<evidence type="ECO:0000256" key="2">
    <source>
        <dbReference type="SAM" id="MobiDB-lite"/>
    </source>
</evidence>
<dbReference type="PANTHER" id="PTHR10039">
    <property type="entry name" value="AMELOGENIN"/>
    <property type="match status" value="1"/>
</dbReference>
<feature type="region of interest" description="Disordered" evidence="2">
    <location>
        <begin position="595"/>
        <end position="623"/>
    </location>
</feature>